<dbReference type="EMBL" id="JAAOXG010000008">
    <property type="protein sequence ID" value="NNJ29167.1"/>
    <property type="molecule type" value="Genomic_DNA"/>
</dbReference>
<reference evidence="1 2" key="1">
    <citation type="submission" date="2020-03" db="EMBL/GenBank/DDBJ databases">
        <title>Genome Sequence of industrial isolate, B5A.</title>
        <authorList>
            <person name="Sharma S."/>
            <person name="Patil P.B."/>
            <person name="Korpole S."/>
        </authorList>
    </citation>
    <scope>NUCLEOTIDE SEQUENCE [LARGE SCALE GENOMIC DNA]</scope>
    <source>
        <strain evidence="1 2">PI-S10-B5A</strain>
    </source>
</reference>
<evidence type="ECO:0000313" key="2">
    <source>
        <dbReference type="Proteomes" id="UP000539052"/>
    </source>
</evidence>
<comment type="caution">
    <text evidence="1">The sequence shown here is derived from an EMBL/GenBank/DDBJ whole genome shotgun (WGS) entry which is preliminary data.</text>
</comment>
<keyword evidence="2" id="KW-1185">Reference proteome</keyword>
<sequence length="345" mass="38676">MGSFNNFYLRPNLSSTGMIPAAGPTYLSPDICIAGTRPIADYQKELKSPDSYASYVDYGISPKMENYIYLRTTNNTENTSSTDAFLYFSEASCIQWPSKWKDNKIPIDLSQAQFCNTIVNVPSKDIGVVEHPFIWRAPAYPPTNDHYCLIARLTSDVDPNPLPSLNRSIDMADLIRNNLRWTQRNVTMLKRDLPVASFEYVLDIPENVEDENDYYQTCAIPFKLKGCEIELTCSVADSDGNPISIPRTEIKKDDELGFFSKNRLKPGFRGLVVVYIYNPNSISIPVGSGVDIDLQYILGKSEIGLAENKGLLDSEYEKQMDKLGLHQSGITRLLKIGGYSGVMTI</sequence>
<name>A0ABX1VN04_9FIRM</name>
<dbReference type="Proteomes" id="UP000539052">
    <property type="component" value="Unassembled WGS sequence"/>
</dbReference>
<evidence type="ECO:0000313" key="1">
    <source>
        <dbReference type="EMBL" id="NNJ29167.1"/>
    </source>
</evidence>
<gene>
    <name evidence="1" type="ORF">G9470_05040</name>
</gene>
<accession>A0ABX1VN04</accession>
<proteinExistence type="predicted"/>
<protein>
    <submittedName>
        <fullName evidence="1">Uncharacterized protein</fullName>
    </submittedName>
</protein>
<dbReference type="RefSeq" id="WP_170820446.1">
    <property type="nucleotide sequence ID" value="NZ_JAAOXG010000008.1"/>
</dbReference>
<organism evidence="1 2">
    <name type="scientific">Lacrimispora defluvii</name>
    <dbReference type="NCBI Taxonomy" id="2719233"/>
    <lineage>
        <taxon>Bacteria</taxon>
        <taxon>Bacillati</taxon>
        <taxon>Bacillota</taxon>
        <taxon>Clostridia</taxon>
        <taxon>Lachnospirales</taxon>
        <taxon>Lachnospiraceae</taxon>
        <taxon>Lacrimispora</taxon>
    </lineage>
</organism>